<dbReference type="Proteomes" id="UP000250918">
    <property type="component" value="Unassembled WGS sequence"/>
</dbReference>
<dbReference type="GO" id="GO:0005829">
    <property type="term" value="C:cytosol"/>
    <property type="evidence" value="ECO:0007669"/>
    <property type="project" value="TreeGrafter"/>
</dbReference>
<comment type="catalytic activity">
    <reaction evidence="5">
        <text>an L-alpha-D-Hep-(1-&gt;5)-[alpha-Kdo-(2-&gt;4)]-alpha-Kdo-(2-&gt;6)-lipid A + ADP-L-glycero-beta-D-manno-heptose = an L-alpha-D-Hep-(1-&gt;3)-L-alpha-D-Hep-(1-&gt;5)-[alpha-Kdo-(2-&gt;4)]-alpha-Kdo-(2-&gt;6)-lipid A + ADP + H(+)</text>
        <dbReference type="Rhea" id="RHEA:74071"/>
        <dbReference type="ChEBI" id="CHEBI:15378"/>
        <dbReference type="ChEBI" id="CHEBI:61506"/>
        <dbReference type="ChEBI" id="CHEBI:193068"/>
        <dbReference type="ChEBI" id="CHEBI:193069"/>
        <dbReference type="ChEBI" id="CHEBI:456216"/>
        <dbReference type="EC" id="2.4.99.24"/>
    </reaction>
</comment>
<evidence type="ECO:0000313" key="6">
    <source>
        <dbReference type="EMBL" id="PWB69664.1"/>
    </source>
</evidence>
<evidence type="ECO:0000256" key="1">
    <source>
        <dbReference type="ARBA" id="ARBA00022676"/>
    </source>
</evidence>
<evidence type="ECO:0000256" key="4">
    <source>
        <dbReference type="ARBA" id="ARBA00044042"/>
    </source>
</evidence>
<dbReference type="PANTHER" id="PTHR30160">
    <property type="entry name" value="TETRAACYLDISACCHARIDE 4'-KINASE-RELATED"/>
    <property type="match status" value="1"/>
</dbReference>
<accession>A0A855X3K3</accession>
<keyword evidence="1" id="KW-0328">Glycosyltransferase</keyword>
<dbReference type="SUPFAM" id="SSF53756">
    <property type="entry name" value="UDP-Glycosyltransferase/glycogen phosphorylase"/>
    <property type="match status" value="1"/>
</dbReference>
<organism evidence="6 7">
    <name type="scientific">candidate division GN15 bacterium</name>
    <dbReference type="NCBI Taxonomy" id="2072418"/>
    <lineage>
        <taxon>Bacteria</taxon>
        <taxon>candidate division GN15</taxon>
    </lineage>
</organism>
<comment type="caution">
    <text evidence="6">The sequence shown here is derived from an EMBL/GenBank/DDBJ whole genome shotgun (WGS) entry which is preliminary data.</text>
</comment>
<evidence type="ECO:0000256" key="2">
    <source>
        <dbReference type="ARBA" id="ARBA00022679"/>
    </source>
</evidence>
<dbReference type="InterPro" id="IPR051199">
    <property type="entry name" value="LPS_LOS_Heptosyltrfase"/>
</dbReference>
<dbReference type="EC" id="2.4.99.24" evidence="4"/>
<comment type="similarity">
    <text evidence="3">Belongs to the glycosyltransferase 9 family.</text>
</comment>
<dbReference type="GO" id="GO:0008713">
    <property type="term" value="F:ADP-heptose-lipopolysaccharide heptosyltransferase activity"/>
    <property type="evidence" value="ECO:0007669"/>
    <property type="project" value="UniProtKB-EC"/>
</dbReference>
<name>A0A855X3K3_9BACT</name>
<dbReference type="EMBL" id="PQAP01000167">
    <property type="protein sequence ID" value="PWB69664.1"/>
    <property type="molecule type" value="Genomic_DNA"/>
</dbReference>
<evidence type="ECO:0000256" key="3">
    <source>
        <dbReference type="ARBA" id="ARBA00043995"/>
    </source>
</evidence>
<reference evidence="6 7" key="1">
    <citation type="journal article" date="2018" name="ISME J.">
        <title>A methanotrophic archaeon couples anaerobic oxidation of methane to Fe(III) reduction.</title>
        <authorList>
            <person name="Cai C."/>
            <person name="Leu A.O."/>
            <person name="Xie G.J."/>
            <person name="Guo J."/>
            <person name="Feng Y."/>
            <person name="Zhao J.X."/>
            <person name="Tyson G.W."/>
            <person name="Yuan Z."/>
            <person name="Hu S."/>
        </authorList>
    </citation>
    <scope>NUCLEOTIDE SEQUENCE [LARGE SCALE GENOMIC DNA]</scope>
    <source>
        <strain evidence="6">FeB_12</strain>
    </source>
</reference>
<sequence length="348" mass="37778">MGPRILIRVPNHLGDCIMALPMVNEVREAYPGSSVTVLVPEYLAEIFEHNPAIDAVFKIPAKYVHGMMAVVKLREIIAPHEFDVGFILPPSFGAAAGFKLSGIEERIGYIADGRRLLLTRPMPLPAPMNSQHRSETYFDLLRRATGKELEFVRPKLFLSETDTQNAAALLSGLGVAPEQPYAAIAFQAVAESRRWGLENYRKLADRLIEHQKFAIVLVGGPADQKAGDEIVAASSGKQVVNLAGKTGLRESAAVLAQAELFVGNDSGPAHLAAAVDCPIVVISGADDPKETSPLARHKRLIYLSHLECISCVKNKCPLKPEQSMQCMTQITVVSVLDQIADLLRETAG</sequence>
<dbReference type="GO" id="GO:0009244">
    <property type="term" value="P:lipopolysaccharide core region biosynthetic process"/>
    <property type="evidence" value="ECO:0007669"/>
    <property type="project" value="TreeGrafter"/>
</dbReference>
<dbReference type="CDD" id="cd03789">
    <property type="entry name" value="GT9_LPS_heptosyltransferase"/>
    <property type="match status" value="1"/>
</dbReference>
<dbReference type="InterPro" id="IPR002201">
    <property type="entry name" value="Glyco_trans_9"/>
</dbReference>
<gene>
    <name evidence="6" type="primary">waaF</name>
    <name evidence="6" type="ORF">C3F09_10180</name>
</gene>
<protein>
    <recommendedName>
        <fullName evidence="4">lipopolysaccharide heptosyltransferase II</fullName>
        <ecNumber evidence="4">2.4.99.24</ecNumber>
    </recommendedName>
</protein>
<proteinExistence type="inferred from homology"/>
<evidence type="ECO:0000313" key="7">
    <source>
        <dbReference type="Proteomes" id="UP000250918"/>
    </source>
</evidence>
<dbReference type="InterPro" id="IPR011910">
    <property type="entry name" value="RfaF"/>
</dbReference>
<dbReference type="Gene3D" id="3.40.50.2000">
    <property type="entry name" value="Glycogen Phosphorylase B"/>
    <property type="match status" value="2"/>
</dbReference>
<dbReference type="Pfam" id="PF01075">
    <property type="entry name" value="Glyco_transf_9"/>
    <property type="match status" value="1"/>
</dbReference>
<evidence type="ECO:0000256" key="5">
    <source>
        <dbReference type="ARBA" id="ARBA00047503"/>
    </source>
</evidence>
<dbReference type="AlphaFoldDB" id="A0A855X3K3"/>
<keyword evidence="2 6" id="KW-0808">Transferase</keyword>
<dbReference type="NCBIfam" id="TIGR02195">
    <property type="entry name" value="heptsyl_trn_II"/>
    <property type="match status" value="1"/>
</dbReference>